<dbReference type="Pfam" id="PF05099">
    <property type="entry name" value="TerB"/>
    <property type="match status" value="1"/>
</dbReference>
<dbReference type="RefSeq" id="WP_109676509.1">
    <property type="nucleotide sequence ID" value="NZ_CP086615.1"/>
</dbReference>
<dbReference type="Pfam" id="PF00226">
    <property type="entry name" value="DnaJ"/>
    <property type="match status" value="1"/>
</dbReference>
<sequence length="261" mass="28571">MKLWIGKLLGAVFGYLAGGLLGGFIGLLVGHWFDRALGGGVLGRARRQVATAVFFRSAFVVMGHVCKADGRVTAAEIGAAERVMAHMDLNARQREQAIEFFRAGRDGEADLDEALRQFRRHCRGHVQLVRMFLEIQIQAALADGDLQDAEHEILRRIATALGLSEADFARLESMLGARAAGGGPGAPAGEAELQRAYQTLGVSEDASDAEVKRAWRKLMSEHHPDKLVSQGLPEEMMRLAKERAQEIQAAYDTIKRARGLR</sequence>
<evidence type="ECO:0000256" key="8">
    <source>
        <dbReference type="SAM" id="Phobius"/>
    </source>
</evidence>
<proteinExistence type="inferred from homology"/>
<dbReference type="OrthoDB" id="9782583at2"/>
<dbReference type="EMBL" id="QFFI01000004">
    <property type="protein sequence ID" value="PWG64974.1"/>
    <property type="molecule type" value="Genomic_DNA"/>
</dbReference>
<dbReference type="SUPFAM" id="SSF46565">
    <property type="entry name" value="Chaperone J-domain"/>
    <property type="match status" value="1"/>
</dbReference>
<dbReference type="CDD" id="cd06257">
    <property type="entry name" value="DnaJ"/>
    <property type="match status" value="1"/>
</dbReference>
<evidence type="ECO:0000313" key="11">
    <source>
        <dbReference type="Proteomes" id="UP000245474"/>
    </source>
</evidence>
<dbReference type="Gene3D" id="1.10.3680.10">
    <property type="entry name" value="TerB-like"/>
    <property type="match status" value="1"/>
</dbReference>
<evidence type="ECO:0000256" key="5">
    <source>
        <dbReference type="ARBA" id="ARBA00023136"/>
    </source>
</evidence>
<keyword evidence="6 7" id="KW-0143">Chaperone</keyword>
<evidence type="ECO:0000256" key="6">
    <source>
        <dbReference type="ARBA" id="ARBA00023186"/>
    </source>
</evidence>
<feature type="transmembrane region" description="Helical" evidence="8">
    <location>
        <begin position="12"/>
        <end position="33"/>
    </location>
</feature>
<keyword evidence="3 7" id="KW-0812">Transmembrane</keyword>
<dbReference type="AlphaFoldDB" id="A0A2U2N7K7"/>
<dbReference type="SMART" id="SM00271">
    <property type="entry name" value="DnaJ"/>
    <property type="match status" value="1"/>
</dbReference>
<dbReference type="PANTHER" id="PTHR24074">
    <property type="entry name" value="CO-CHAPERONE PROTEIN DJLA"/>
    <property type="match status" value="1"/>
</dbReference>
<dbReference type="InterPro" id="IPR007791">
    <property type="entry name" value="DjlA_N"/>
</dbReference>
<dbReference type="InterPro" id="IPR029024">
    <property type="entry name" value="TerB-like"/>
</dbReference>
<dbReference type="GO" id="GO:0005886">
    <property type="term" value="C:plasma membrane"/>
    <property type="evidence" value="ECO:0007669"/>
    <property type="project" value="UniProtKB-SubCell"/>
</dbReference>
<comment type="subcellular location">
    <subcellularLocation>
        <location evidence="7">Cell inner membrane</location>
        <topology evidence="7">Single-pass type III membrane protein</topology>
    </subcellularLocation>
</comment>
<dbReference type="NCBIfam" id="NF006948">
    <property type="entry name" value="PRK09430.1"/>
    <property type="match status" value="1"/>
</dbReference>
<feature type="domain" description="J" evidence="9">
    <location>
        <begin position="195"/>
        <end position="261"/>
    </location>
</feature>
<reference evidence="10 11" key="1">
    <citation type="submission" date="2018-05" db="EMBL/GenBank/DDBJ databases">
        <title>Spiribacter halobius sp. nov., a moderately halophilic bacterium isolated from marine solar saltern.</title>
        <authorList>
            <person name="Zheng W.-S."/>
            <person name="Lu D.-C."/>
            <person name="Du Z.-J."/>
        </authorList>
    </citation>
    <scope>NUCLEOTIDE SEQUENCE [LARGE SCALE GENOMIC DNA]</scope>
    <source>
        <strain evidence="10 11">E85</strain>
    </source>
</reference>
<evidence type="ECO:0000256" key="2">
    <source>
        <dbReference type="ARBA" id="ARBA00022519"/>
    </source>
</evidence>
<dbReference type="InterPro" id="IPR001623">
    <property type="entry name" value="DnaJ_domain"/>
</dbReference>
<dbReference type="Gene3D" id="1.10.287.110">
    <property type="entry name" value="DnaJ domain"/>
    <property type="match status" value="1"/>
</dbReference>
<evidence type="ECO:0000256" key="4">
    <source>
        <dbReference type="ARBA" id="ARBA00022989"/>
    </source>
</evidence>
<keyword evidence="4 7" id="KW-1133">Transmembrane helix</keyword>
<dbReference type="InterPro" id="IPR036869">
    <property type="entry name" value="J_dom_sf"/>
</dbReference>
<dbReference type="Proteomes" id="UP000245474">
    <property type="component" value="Unassembled WGS sequence"/>
</dbReference>
<gene>
    <name evidence="7" type="primary">djlA</name>
    <name evidence="10" type="ORF">DEM34_04050</name>
</gene>
<accession>A0A2U2N7K7</accession>
<dbReference type="InterPro" id="IPR023749">
    <property type="entry name" value="DjlA"/>
</dbReference>
<name>A0A2U2N7K7_9GAMM</name>
<protein>
    <recommendedName>
        <fullName evidence="7">Co-chaperone protein DjlA</fullName>
    </recommendedName>
</protein>
<dbReference type="PRINTS" id="PR00625">
    <property type="entry name" value="JDOMAIN"/>
</dbReference>
<keyword evidence="5 7" id="KW-0472">Membrane</keyword>
<keyword evidence="11" id="KW-1185">Reference proteome</keyword>
<dbReference type="SUPFAM" id="SSF158682">
    <property type="entry name" value="TerB-like"/>
    <property type="match status" value="1"/>
</dbReference>
<evidence type="ECO:0000256" key="3">
    <source>
        <dbReference type="ARBA" id="ARBA00022692"/>
    </source>
</evidence>
<keyword evidence="2 7" id="KW-0997">Cell inner membrane</keyword>
<comment type="subunit">
    <text evidence="7">Homodimer.</text>
</comment>
<dbReference type="CDD" id="cd07316">
    <property type="entry name" value="terB_like_DjlA"/>
    <property type="match status" value="1"/>
</dbReference>
<comment type="caution">
    <text evidence="10">The sequence shown here is derived from an EMBL/GenBank/DDBJ whole genome shotgun (WGS) entry which is preliminary data.</text>
</comment>
<evidence type="ECO:0000256" key="1">
    <source>
        <dbReference type="ARBA" id="ARBA00022475"/>
    </source>
</evidence>
<evidence type="ECO:0000313" key="10">
    <source>
        <dbReference type="EMBL" id="PWG64974.1"/>
    </source>
</evidence>
<feature type="topological domain" description="Cytoplasmic" evidence="7">
    <location>
        <begin position="32"/>
        <end position="261"/>
    </location>
</feature>
<keyword evidence="1 7" id="KW-1003">Cell membrane</keyword>
<evidence type="ECO:0000259" key="9">
    <source>
        <dbReference type="PROSITE" id="PS50076"/>
    </source>
</evidence>
<dbReference type="HAMAP" id="MF_01153">
    <property type="entry name" value="DjlA"/>
    <property type="match status" value="1"/>
</dbReference>
<dbReference type="PROSITE" id="PS50076">
    <property type="entry name" value="DNAJ_2"/>
    <property type="match status" value="1"/>
</dbReference>
<evidence type="ECO:0000256" key="7">
    <source>
        <dbReference type="HAMAP-Rule" id="MF_01153"/>
    </source>
</evidence>
<dbReference type="GO" id="GO:0051087">
    <property type="term" value="F:protein-folding chaperone binding"/>
    <property type="evidence" value="ECO:0007669"/>
    <property type="project" value="InterPro"/>
</dbReference>
<comment type="function">
    <text evidence="7">Regulatory DnaK co-chaperone. Direct interaction between DnaK and DjlA is needed for the induction of the wcaABCDE operon, involved in the synthesis of a colanic acid polysaccharide capsule, possibly through activation of the RcsB/RcsC phosphotransfer signaling pathway. The colanic acid capsule may help the bacterium survive conditions outside the host.</text>
</comment>
<feature type="topological domain" description="Periplasmic" evidence="7">
    <location>
        <begin position="1"/>
        <end position="7"/>
    </location>
</feature>
<organism evidence="10 11">
    <name type="scientific">Sediminicurvatus halobius</name>
    <dbReference type="NCBI Taxonomy" id="2182432"/>
    <lineage>
        <taxon>Bacteria</taxon>
        <taxon>Pseudomonadati</taxon>
        <taxon>Pseudomonadota</taxon>
        <taxon>Gammaproteobacteria</taxon>
        <taxon>Chromatiales</taxon>
        <taxon>Ectothiorhodospiraceae</taxon>
        <taxon>Sediminicurvatus</taxon>
    </lineage>
</organism>
<dbReference type="InterPro" id="IPR050817">
    <property type="entry name" value="DjlA_DnaK_co-chaperone"/>
</dbReference>
<comment type="domain">
    <text evidence="7">The transmembrane domain is a dimerization domain.</text>
</comment>